<dbReference type="AlphaFoldDB" id="F8E942"/>
<gene>
    <name evidence="1" type="ordered locus">Flexsi_1594</name>
</gene>
<dbReference type="KEGG" id="fsi:Flexsi_1594"/>
<evidence type="ECO:0000313" key="1">
    <source>
        <dbReference type="EMBL" id="AEI15244.1"/>
    </source>
</evidence>
<accession>F8E942</accession>
<protein>
    <submittedName>
        <fullName evidence="1">Uncharacterized protein</fullName>
    </submittedName>
</protein>
<dbReference type="HOGENOM" id="CLU_2843448_0_0_0"/>
<proteinExistence type="predicted"/>
<reference evidence="2" key="2">
    <citation type="submission" date="2011-06" db="EMBL/GenBank/DDBJ databases">
        <title>The complete genome of Flexistipes sinusarabici DSM 4947.</title>
        <authorList>
            <person name="Lucas S."/>
            <person name="Han J."/>
            <person name="Lapidus A."/>
            <person name="Bruce D."/>
            <person name="Goodwin L."/>
            <person name="Pitluck S."/>
            <person name="Peters L."/>
            <person name="Kyrpides N."/>
            <person name="Mavromatis K."/>
            <person name="Ivanova N."/>
            <person name="Mikhailova N."/>
            <person name="Chertkov O."/>
            <person name="Detter J.C."/>
            <person name="Tapia R."/>
            <person name="Han C."/>
            <person name="Land M."/>
            <person name="Hauser L."/>
            <person name="Markowitz V."/>
            <person name="Cheng J.-F."/>
            <person name="Hugenholtz P."/>
            <person name="Woyke T."/>
            <person name="Wu D."/>
            <person name="Spring S."/>
            <person name="Schroeder M."/>
            <person name="Brambilla E."/>
            <person name="Klenk H.-P."/>
            <person name="Eisen J.A."/>
        </authorList>
    </citation>
    <scope>NUCLEOTIDE SEQUENCE [LARGE SCALE GENOMIC DNA]</scope>
    <source>
        <strain evidence="2">DSM 4947 / MAS 10</strain>
    </source>
</reference>
<keyword evidence="2" id="KW-1185">Reference proteome</keyword>
<organism evidence="1 2">
    <name type="scientific">Flexistipes sinusarabici (strain ATCC 49648 / DSM 4947 / MAS 10)</name>
    <dbReference type="NCBI Taxonomy" id="717231"/>
    <lineage>
        <taxon>Bacteria</taxon>
        <taxon>Pseudomonadati</taxon>
        <taxon>Deferribacterota</taxon>
        <taxon>Deferribacteres</taxon>
        <taxon>Deferribacterales</taxon>
        <taxon>Flexistipitaceae</taxon>
        <taxon>Flexistipes</taxon>
    </lineage>
</organism>
<reference evidence="1 2" key="1">
    <citation type="journal article" date="2011" name="Stand. Genomic Sci.">
        <title>Genome sequence of the moderately thermophilic halophile Flexistipes sinusarabici strain (MAS10).</title>
        <authorList>
            <person name="Lapidus A."/>
            <person name="Chertkov O."/>
            <person name="Nolan M."/>
            <person name="Lucas S."/>
            <person name="Hammon N."/>
            <person name="Deshpande S."/>
            <person name="Cheng J.F."/>
            <person name="Tapia R."/>
            <person name="Han C."/>
            <person name="Goodwin L."/>
            <person name="Pitluck S."/>
            <person name="Liolios K."/>
            <person name="Pagani I."/>
            <person name="Ivanova N."/>
            <person name="Huntemann M."/>
            <person name="Mavromatis K."/>
            <person name="Mikhailova N."/>
            <person name="Pati A."/>
            <person name="Chen A."/>
            <person name="Palaniappan K."/>
            <person name="Land M."/>
            <person name="Hauser L."/>
            <person name="Brambilla E.M."/>
            <person name="Rohde M."/>
            <person name="Abt B."/>
            <person name="Spring S."/>
            <person name="Goker M."/>
            <person name="Bristow J."/>
            <person name="Eisen J.A."/>
            <person name="Markowitz V."/>
            <person name="Hugenholtz P."/>
            <person name="Kyrpides N.C."/>
            <person name="Klenk H.P."/>
            <person name="Woyke T."/>
        </authorList>
    </citation>
    <scope>NUCLEOTIDE SEQUENCE [LARGE SCALE GENOMIC DNA]</scope>
    <source>
        <strain evidence="2">DSM 4947 / MAS 10</strain>
    </source>
</reference>
<dbReference type="Proteomes" id="UP000006621">
    <property type="component" value="Chromosome"/>
</dbReference>
<dbReference type="EMBL" id="CP002858">
    <property type="protein sequence ID" value="AEI15244.1"/>
    <property type="molecule type" value="Genomic_DNA"/>
</dbReference>
<sequence length="65" mass="7489">MLKHSAQFYLLSRVVIPSNQVMDSNREISPFPKFNTVDVVIPSNQVMDSNLPEGFRFKYLKVEVS</sequence>
<evidence type="ECO:0000313" key="2">
    <source>
        <dbReference type="Proteomes" id="UP000006621"/>
    </source>
</evidence>
<name>F8E942_FLESM</name>